<feature type="chain" id="PRO_5026940929" description="SCP domain-containing protein" evidence="1">
    <location>
        <begin position="22"/>
        <end position="185"/>
    </location>
</feature>
<dbReference type="SUPFAM" id="SSF55797">
    <property type="entry name" value="PR-1-like"/>
    <property type="match status" value="1"/>
</dbReference>
<comment type="caution">
    <text evidence="3">The sequence shown here is derived from an EMBL/GenBank/DDBJ whole genome shotgun (WGS) entry which is preliminary data.</text>
</comment>
<sequence>MPQVFKPLMYVLMALTLSACATQNAGEPPKPERVSLTSLPASASAAAQGESTLTRAILGAVNTYRGEKGVAPLAPDATLQRAAAIHSADMSLRNFIGSFNPDGQGTRERVLAVDPNHVGEVFETISLLRDMADQAPETVAAAVVKGWTTDPVRRKVLKDTALTRSGVGVANKGRDIYVTEVFATE</sequence>
<evidence type="ECO:0000313" key="4">
    <source>
        <dbReference type="Proteomes" id="UP000468901"/>
    </source>
</evidence>
<organism evidence="3 4">
    <name type="scientific">Parvibaculum sedimenti</name>
    <dbReference type="NCBI Taxonomy" id="2608632"/>
    <lineage>
        <taxon>Bacteria</taxon>
        <taxon>Pseudomonadati</taxon>
        <taxon>Pseudomonadota</taxon>
        <taxon>Alphaproteobacteria</taxon>
        <taxon>Hyphomicrobiales</taxon>
        <taxon>Parvibaculaceae</taxon>
        <taxon>Parvibaculum</taxon>
    </lineage>
</organism>
<dbReference type="CDD" id="cd05379">
    <property type="entry name" value="CAP_bacterial"/>
    <property type="match status" value="1"/>
</dbReference>
<dbReference type="PANTHER" id="PTHR31157:SF1">
    <property type="entry name" value="SCP DOMAIN-CONTAINING PROTEIN"/>
    <property type="match status" value="1"/>
</dbReference>
<dbReference type="PANTHER" id="PTHR31157">
    <property type="entry name" value="SCP DOMAIN-CONTAINING PROTEIN"/>
    <property type="match status" value="1"/>
</dbReference>
<dbReference type="InterPro" id="IPR014044">
    <property type="entry name" value="CAP_dom"/>
</dbReference>
<dbReference type="PROSITE" id="PS51257">
    <property type="entry name" value="PROKAR_LIPOPROTEIN"/>
    <property type="match status" value="1"/>
</dbReference>
<feature type="signal peptide" evidence="1">
    <location>
        <begin position="1"/>
        <end position="21"/>
    </location>
</feature>
<evidence type="ECO:0000256" key="1">
    <source>
        <dbReference type="SAM" id="SignalP"/>
    </source>
</evidence>
<evidence type="ECO:0000313" key="3">
    <source>
        <dbReference type="EMBL" id="KAB7741240.1"/>
    </source>
</evidence>
<dbReference type="Pfam" id="PF00188">
    <property type="entry name" value="CAP"/>
    <property type="match status" value="1"/>
</dbReference>
<dbReference type="AlphaFoldDB" id="A0A6N6VKT2"/>
<reference evidence="3 4" key="1">
    <citation type="submission" date="2019-09" db="EMBL/GenBank/DDBJ databases">
        <title>Parvibaculum sedimenti sp. nov., isolated from sediment.</title>
        <authorList>
            <person name="Wang Y."/>
        </authorList>
    </citation>
    <scope>NUCLEOTIDE SEQUENCE [LARGE SCALE GENOMIC DNA]</scope>
    <source>
        <strain evidence="3 4">HXT-9</strain>
    </source>
</reference>
<keyword evidence="1" id="KW-0732">Signal</keyword>
<keyword evidence="4" id="KW-1185">Reference proteome</keyword>
<dbReference type="Proteomes" id="UP000468901">
    <property type="component" value="Unassembled WGS sequence"/>
</dbReference>
<dbReference type="InterPro" id="IPR035940">
    <property type="entry name" value="CAP_sf"/>
</dbReference>
<feature type="domain" description="SCP" evidence="2">
    <location>
        <begin position="58"/>
        <end position="179"/>
    </location>
</feature>
<protein>
    <recommendedName>
        <fullName evidence="2">SCP domain-containing protein</fullName>
    </recommendedName>
</protein>
<proteinExistence type="predicted"/>
<dbReference type="Gene3D" id="3.40.33.10">
    <property type="entry name" value="CAP"/>
    <property type="match status" value="1"/>
</dbReference>
<name>A0A6N6VKT2_9HYPH</name>
<dbReference type="RefSeq" id="WP_152215212.1">
    <property type="nucleotide sequence ID" value="NZ_JBAQYD010000358.1"/>
</dbReference>
<evidence type="ECO:0000259" key="2">
    <source>
        <dbReference type="Pfam" id="PF00188"/>
    </source>
</evidence>
<dbReference type="EMBL" id="WESC01000004">
    <property type="protein sequence ID" value="KAB7741240.1"/>
    <property type="molecule type" value="Genomic_DNA"/>
</dbReference>
<accession>A0A6N6VKT2</accession>
<gene>
    <name evidence="3" type="ORF">F2P47_05700</name>
</gene>